<keyword evidence="3" id="KW-0862">Zinc</keyword>
<evidence type="ECO:0000256" key="3">
    <source>
        <dbReference type="ARBA" id="ARBA00022833"/>
    </source>
</evidence>
<dbReference type="GO" id="GO:0008270">
    <property type="term" value="F:zinc ion binding"/>
    <property type="evidence" value="ECO:0007669"/>
    <property type="project" value="UniProtKB-KW"/>
</dbReference>
<dbReference type="InterPro" id="IPR011332">
    <property type="entry name" value="Ribosomal_zn-bd"/>
</dbReference>
<evidence type="ECO:0000256" key="6">
    <source>
        <dbReference type="ARBA" id="ARBA00035384"/>
    </source>
</evidence>
<dbReference type="HAMAP" id="MF_00777">
    <property type="entry name" value="Ribosomal_eS31"/>
    <property type="match status" value="1"/>
</dbReference>
<dbReference type="InterPro" id="IPR002906">
    <property type="entry name" value="Ribosomal_eS31"/>
</dbReference>
<feature type="compositionally biased region" description="Basic residues" evidence="7">
    <location>
        <begin position="1"/>
        <end position="24"/>
    </location>
</feature>
<evidence type="ECO:0000256" key="7">
    <source>
        <dbReference type="SAM" id="MobiDB-lite"/>
    </source>
</evidence>
<evidence type="ECO:0000313" key="9">
    <source>
        <dbReference type="EMBL" id="GAJ00357.1"/>
    </source>
</evidence>
<dbReference type="GO" id="GO:0006412">
    <property type="term" value="P:translation"/>
    <property type="evidence" value="ECO:0007669"/>
    <property type="project" value="InterPro"/>
</dbReference>
<evidence type="ECO:0000256" key="1">
    <source>
        <dbReference type="ARBA" id="ARBA00022723"/>
    </source>
</evidence>
<name>X1U9R9_9ZZZZ</name>
<accession>X1U9R9</accession>
<organism evidence="9">
    <name type="scientific">marine sediment metagenome</name>
    <dbReference type="NCBI Taxonomy" id="412755"/>
    <lineage>
        <taxon>unclassified sequences</taxon>
        <taxon>metagenomes</taxon>
        <taxon>ecological metagenomes</taxon>
    </lineage>
</organism>
<reference evidence="9" key="1">
    <citation type="journal article" date="2014" name="Front. Microbiol.">
        <title>High frequency of phylogenetically diverse reductive dehalogenase-homologous genes in deep subseafloor sedimentary metagenomes.</title>
        <authorList>
            <person name="Kawai M."/>
            <person name="Futagami T."/>
            <person name="Toyoda A."/>
            <person name="Takaki Y."/>
            <person name="Nishi S."/>
            <person name="Hori S."/>
            <person name="Arai W."/>
            <person name="Tsubouchi T."/>
            <person name="Morono Y."/>
            <person name="Uchiyama I."/>
            <person name="Ito T."/>
            <person name="Fujiyama A."/>
            <person name="Inagaki F."/>
            <person name="Takami H."/>
        </authorList>
    </citation>
    <scope>NUCLEOTIDE SEQUENCE</scope>
    <source>
        <strain evidence="9">Expedition CK06-06</strain>
    </source>
</reference>
<dbReference type="SMART" id="SM01402">
    <property type="entry name" value="Ribosomal_S27"/>
    <property type="match status" value="1"/>
</dbReference>
<dbReference type="EMBL" id="BARW01015917">
    <property type="protein sequence ID" value="GAJ00357.1"/>
    <property type="molecule type" value="Genomic_DNA"/>
</dbReference>
<gene>
    <name evidence="9" type="ORF">S12H4_27834</name>
</gene>
<evidence type="ECO:0000256" key="2">
    <source>
        <dbReference type="ARBA" id="ARBA00022771"/>
    </source>
</evidence>
<dbReference type="GO" id="GO:1990904">
    <property type="term" value="C:ribonucleoprotein complex"/>
    <property type="evidence" value="ECO:0007669"/>
    <property type="project" value="UniProtKB-KW"/>
</dbReference>
<dbReference type="Pfam" id="PF01599">
    <property type="entry name" value="Ribosomal_S27"/>
    <property type="match status" value="1"/>
</dbReference>
<feature type="region of interest" description="Disordered" evidence="7">
    <location>
        <begin position="1"/>
        <end position="25"/>
    </location>
</feature>
<keyword evidence="4" id="KW-0689">Ribosomal protein</keyword>
<keyword evidence="5" id="KW-0687">Ribonucleoprotein</keyword>
<evidence type="ECO:0000256" key="4">
    <source>
        <dbReference type="ARBA" id="ARBA00022980"/>
    </source>
</evidence>
<dbReference type="InterPro" id="IPR038582">
    <property type="entry name" value="Ribosomal_eS31_euk-type_sf"/>
</dbReference>
<feature type="domain" description="Small ribosomal subunit protein eS31" evidence="8">
    <location>
        <begin position="21"/>
        <end position="62"/>
    </location>
</feature>
<dbReference type="SUPFAM" id="SSF57829">
    <property type="entry name" value="Zn-binding ribosomal proteins"/>
    <property type="match status" value="1"/>
</dbReference>
<dbReference type="AlphaFoldDB" id="X1U9R9"/>
<dbReference type="GO" id="GO:0003735">
    <property type="term" value="F:structural constituent of ribosome"/>
    <property type="evidence" value="ECO:0007669"/>
    <property type="project" value="InterPro"/>
</dbReference>
<evidence type="ECO:0000256" key="5">
    <source>
        <dbReference type="ARBA" id="ARBA00023274"/>
    </source>
</evidence>
<protein>
    <recommendedName>
        <fullName evidence="6">30S ribosomal protein S27ae</fullName>
    </recommendedName>
</protein>
<dbReference type="NCBIfam" id="NF001669">
    <property type="entry name" value="PRK00432.1"/>
    <property type="match status" value="1"/>
</dbReference>
<keyword evidence="2" id="KW-0863">Zinc-finger</keyword>
<sequence length="77" mass="8950">MPKKIIKKGKKPHKNKPSSKKYSKYKIEGDKITRQRFCPRCGPGVFLSNSQGRLYCGKCHYSEFEAKKIDEDKAKQE</sequence>
<dbReference type="InterPro" id="IPR022845">
    <property type="entry name" value="Ribosomal_eS31_arc"/>
</dbReference>
<dbReference type="GO" id="GO:0005840">
    <property type="term" value="C:ribosome"/>
    <property type="evidence" value="ECO:0007669"/>
    <property type="project" value="UniProtKB-KW"/>
</dbReference>
<proteinExistence type="inferred from homology"/>
<dbReference type="Gene3D" id="6.20.50.150">
    <property type="match status" value="1"/>
</dbReference>
<comment type="caution">
    <text evidence="9">The sequence shown here is derived from an EMBL/GenBank/DDBJ whole genome shotgun (WGS) entry which is preliminary data.</text>
</comment>
<evidence type="ECO:0000259" key="8">
    <source>
        <dbReference type="SMART" id="SM01402"/>
    </source>
</evidence>
<keyword evidence="1" id="KW-0479">Metal-binding</keyword>